<feature type="domain" description="CAF17 C-terminal" evidence="2">
    <location>
        <begin position="194"/>
        <end position="254"/>
    </location>
</feature>
<accession>A0A2S0UJU8</accession>
<dbReference type="Gene3D" id="3.30.1360.120">
    <property type="entry name" value="Probable tRNA modification gtpase trme, domain 1"/>
    <property type="match status" value="2"/>
</dbReference>
<gene>
    <name evidence="3" type="ORF">HYN69_05610</name>
</gene>
<keyword evidence="4" id="KW-1185">Reference proteome</keyword>
<dbReference type="InterPro" id="IPR027266">
    <property type="entry name" value="TrmE/GcvT-like"/>
</dbReference>
<dbReference type="PANTHER" id="PTHR22602:SF0">
    <property type="entry name" value="TRANSFERASE CAF17, MITOCHONDRIAL-RELATED"/>
    <property type="match status" value="1"/>
</dbReference>
<dbReference type="InterPro" id="IPR017703">
    <property type="entry name" value="YgfZ/GCV_T_CS"/>
</dbReference>
<reference evidence="3 4" key="1">
    <citation type="submission" date="2018-04" db="EMBL/GenBank/DDBJ databases">
        <title>Genome sequencing of Gemmobacter.</title>
        <authorList>
            <person name="Yi H."/>
            <person name="Baek M.-G."/>
        </authorList>
    </citation>
    <scope>NUCLEOTIDE SEQUENCE [LARGE SCALE GENOMIC DNA]</scope>
    <source>
        <strain evidence="3 4">HYN0069</strain>
    </source>
</reference>
<dbReference type="EMBL" id="CP028918">
    <property type="protein sequence ID" value="AWB48061.1"/>
    <property type="molecule type" value="Genomic_DNA"/>
</dbReference>
<dbReference type="KEGG" id="geh:HYN69_05610"/>
<evidence type="ECO:0000313" key="3">
    <source>
        <dbReference type="EMBL" id="AWB48061.1"/>
    </source>
</evidence>
<protein>
    <submittedName>
        <fullName evidence="3">Folate-binding protein YgfZ</fullName>
    </submittedName>
</protein>
<name>A0A2S0UJU8_9RHOB</name>
<keyword evidence="1" id="KW-0809">Transit peptide</keyword>
<evidence type="ECO:0000313" key="4">
    <source>
        <dbReference type="Proteomes" id="UP000244496"/>
    </source>
</evidence>
<dbReference type="InterPro" id="IPR045179">
    <property type="entry name" value="YgfZ/GcvT"/>
</dbReference>
<evidence type="ECO:0000256" key="1">
    <source>
        <dbReference type="ARBA" id="ARBA00022946"/>
    </source>
</evidence>
<dbReference type="SUPFAM" id="SSF103025">
    <property type="entry name" value="Folate-binding domain"/>
    <property type="match status" value="1"/>
</dbReference>
<dbReference type="NCBIfam" id="TIGR03317">
    <property type="entry name" value="ygfZ_signature"/>
    <property type="match status" value="1"/>
</dbReference>
<dbReference type="OrthoDB" id="9796287at2"/>
<dbReference type="InterPro" id="IPR057460">
    <property type="entry name" value="CAF17_C"/>
</dbReference>
<organism evidence="3 4">
    <name type="scientific">Paragemmobacter aquarius</name>
    <dbReference type="NCBI Taxonomy" id="2169400"/>
    <lineage>
        <taxon>Bacteria</taxon>
        <taxon>Pseudomonadati</taxon>
        <taxon>Pseudomonadota</taxon>
        <taxon>Alphaproteobacteria</taxon>
        <taxon>Rhodobacterales</taxon>
        <taxon>Paracoccaceae</taxon>
        <taxon>Paragemmobacter</taxon>
    </lineage>
</organism>
<dbReference type="PANTHER" id="PTHR22602">
    <property type="entry name" value="TRANSFERASE CAF17, MITOCHONDRIAL-RELATED"/>
    <property type="match status" value="1"/>
</dbReference>
<dbReference type="Proteomes" id="UP000244496">
    <property type="component" value="Chromosome"/>
</dbReference>
<dbReference type="GO" id="GO:0016226">
    <property type="term" value="P:iron-sulfur cluster assembly"/>
    <property type="evidence" value="ECO:0007669"/>
    <property type="project" value="TreeGrafter"/>
</dbReference>
<evidence type="ECO:0000259" key="2">
    <source>
        <dbReference type="Pfam" id="PF25455"/>
    </source>
</evidence>
<sequence length="262" mass="28101">MQGEATQGRVVWTVTGADALTFLQGMVSNDLLPLAKAPGIVWAALLTPQGKYLADFFVVKLPDGPLLIDIAEPLAPATLRRLTMYRLRADVQIAPSPLHVQRGLGDTPANALPDPRHPALGWRAYTATAGSAPAIDWAAIRVAHAIPESGIELIPDDSYLLEHGFERLHGVDFRKGCYVGQEVTARMKHKTELKKGLVRVRVEGEATSPEITTAEGKPAGTLFTRSGDRAIAYLRLDRADGPLAAGAARVTLDPDQPQAPPS</sequence>
<dbReference type="Pfam" id="PF25455">
    <property type="entry name" value="Beta-barrel_CAF17_C"/>
    <property type="match status" value="1"/>
</dbReference>
<dbReference type="RefSeq" id="WP_108434884.1">
    <property type="nucleotide sequence ID" value="NZ_CP028918.1"/>
</dbReference>
<proteinExistence type="predicted"/>
<dbReference type="AlphaFoldDB" id="A0A2S0UJU8"/>